<name>A0A7S3UCK4_9CHLO</name>
<dbReference type="SMART" id="SM00368">
    <property type="entry name" value="LRR_RI"/>
    <property type="match status" value="6"/>
</dbReference>
<dbReference type="GO" id="GO:0005930">
    <property type="term" value="C:axoneme"/>
    <property type="evidence" value="ECO:0007669"/>
    <property type="project" value="UniProtKB-SubCell"/>
</dbReference>
<dbReference type="PANTHER" id="PTHR24113">
    <property type="entry name" value="RAN GTPASE-ACTIVATING PROTEIN 1"/>
    <property type="match status" value="1"/>
</dbReference>
<sequence>MVWGRAESRGVEDLVERLRNNDPNLKSLTLLRGRRFGPEEVVQVCDALDANCVLQEFHASGHLLMPPSATRFAETLAKNVCLRRIGLGNVELGDAGLEALAPGIAASTSLQAIDLEHKGIGCKGVAALAQALEDSPSLVEIQLNRNPIGQKGISCLAKPCLGRVQVLELREVDIGEGSGTCFEDLFLHGNSLRKVDLGKNTIVGSGVDFLARGLYRAKCLEELDLTEVGFGASHSAVSVAQALASLPCLQKVVCDGCKIGPLVGPAFASVLHCRSSLPLELDLSNNDVKEETVRAVVASLDSMDVVRSTSIALGGNSLDAKSIITLASVTYAGLRSLNLFNTSSISDCMEEFCTVIAGGGLQGVRSLDIGGCRMEFEQLELLFRTLMGGAMPSLLTLVVAANPGIEHDRFEDALEALRSKRTDIEVLWSTSDPSSALQKMPRCP</sequence>
<accession>A0A7S3UCK4</accession>
<dbReference type="InterPro" id="IPR001611">
    <property type="entry name" value="Leu-rich_rpt"/>
</dbReference>
<reference evidence="5" key="1">
    <citation type="submission" date="2021-01" db="EMBL/GenBank/DDBJ databases">
        <authorList>
            <person name="Corre E."/>
            <person name="Pelletier E."/>
            <person name="Niang G."/>
            <person name="Scheremetjew M."/>
            <person name="Finn R."/>
            <person name="Kale V."/>
            <person name="Holt S."/>
            <person name="Cochrane G."/>
            <person name="Meng A."/>
            <person name="Brown T."/>
            <person name="Cohen L."/>
        </authorList>
    </citation>
    <scope>NUCLEOTIDE SEQUENCE</scope>
    <source>
        <strain evidence="5">CCMP1897</strain>
    </source>
</reference>
<keyword evidence="4" id="KW-0677">Repeat</keyword>
<evidence type="ECO:0000256" key="4">
    <source>
        <dbReference type="ARBA" id="ARBA00022737"/>
    </source>
</evidence>
<dbReference type="GO" id="GO:0006913">
    <property type="term" value="P:nucleocytoplasmic transport"/>
    <property type="evidence" value="ECO:0007669"/>
    <property type="project" value="TreeGrafter"/>
</dbReference>
<evidence type="ECO:0008006" key="6">
    <source>
        <dbReference type="Google" id="ProtNLM"/>
    </source>
</evidence>
<dbReference type="InterPro" id="IPR027038">
    <property type="entry name" value="RanGap"/>
</dbReference>
<comment type="subcellular location">
    <subcellularLocation>
        <location evidence="1">Cytoplasm</location>
        <location evidence="1">Cytoskeleton</location>
        <location evidence="1">Cilium axoneme</location>
    </subcellularLocation>
</comment>
<evidence type="ECO:0000256" key="3">
    <source>
        <dbReference type="ARBA" id="ARBA00022614"/>
    </source>
</evidence>
<dbReference type="GO" id="GO:0048471">
    <property type="term" value="C:perinuclear region of cytoplasm"/>
    <property type="evidence" value="ECO:0007669"/>
    <property type="project" value="TreeGrafter"/>
</dbReference>
<dbReference type="EMBL" id="HBIS01004707">
    <property type="protein sequence ID" value="CAE0610450.1"/>
    <property type="molecule type" value="Transcribed_RNA"/>
</dbReference>
<dbReference type="GO" id="GO:0005634">
    <property type="term" value="C:nucleus"/>
    <property type="evidence" value="ECO:0007669"/>
    <property type="project" value="TreeGrafter"/>
</dbReference>
<proteinExistence type="predicted"/>
<keyword evidence="2" id="KW-0343">GTPase activation</keyword>
<keyword evidence="3" id="KW-0433">Leucine-rich repeat</keyword>
<dbReference type="InterPro" id="IPR032675">
    <property type="entry name" value="LRR_dom_sf"/>
</dbReference>
<protein>
    <recommendedName>
        <fullName evidence="6">WPP domain-containing protein</fullName>
    </recommendedName>
</protein>
<dbReference type="GO" id="GO:0005829">
    <property type="term" value="C:cytosol"/>
    <property type="evidence" value="ECO:0007669"/>
    <property type="project" value="TreeGrafter"/>
</dbReference>
<dbReference type="AlphaFoldDB" id="A0A7S3UCK4"/>
<evidence type="ECO:0000256" key="1">
    <source>
        <dbReference type="ARBA" id="ARBA00004430"/>
    </source>
</evidence>
<organism evidence="5">
    <name type="scientific">Picocystis salinarum</name>
    <dbReference type="NCBI Taxonomy" id="88271"/>
    <lineage>
        <taxon>Eukaryota</taxon>
        <taxon>Viridiplantae</taxon>
        <taxon>Chlorophyta</taxon>
        <taxon>Picocystophyceae</taxon>
        <taxon>Picocystales</taxon>
        <taxon>Picocystaceae</taxon>
        <taxon>Picocystis</taxon>
    </lineage>
</organism>
<gene>
    <name evidence="5" type="ORF">PSAL00342_LOCUS4285</name>
</gene>
<evidence type="ECO:0000256" key="2">
    <source>
        <dbReference type="ARBA" id="ARBA00022468"/>
    </source>
</evidence>
<dbReference type="Pfam" id="PF13516">
    <property type="entry name" value="LRR_6"/>
    <property type="match status" value="1"/>
</dbReference>
<dbReference type="SUPFAM" id="SSF52047">
    <property type="entry name" value="RNI-like"/>
    <property type="match status" value="1"/>
</dbReference>
<dbReference type="GO" id="GO:0031267">
    <property type="term" value="F:small GTPase binding"/>
    <property type="evidence" value="ECO:0007669"/>
    <property type="project" value="TreeGrafter"/>
</dbReference>
<dbReference type="GO" id="GO:0005096">
    <property type="term" value="F:GTPase activator activity"/>
    <property type="evidence" value="ECO:0007669"/>
    <property type="project" value="UniProtKB-KW"/>
</dbReference>
<dbReference type="PANTHER" id="PTHR24113:SF12">
    <property type="entry name" value="RAN GTPASE-ACTIVATING PROTEIN 1"/>
    <property type="match status" value="1"/>
</dbReference>
<dbReference type="Gene3D" id="3.80.10.10">
    <property type="entry name" value="Ribonuclease Inhibitor"/>
    <property type="match status" value="2"/>
</dbReference>
<evidence type="ECO:0000313" key="5">
    <source>
        <dbReference type="EMBL" id="CAE0610450.1"/>
    </source>
</evidence>